<evidence type="ECO:0000256" key="1">
    <source>
        <dbReference type="SAM" id="Coils"/>
    </source>
</evidence>
<feature type="coiled-coil region" evidence="1">
    <location>
        <begin position="356"/>
        <end position="383"/>
    </location>
</feature>
<feature type="compositionally biased region" description="Polar residues" evidence="2">
    <location>
        <begin position="440"/>
        <end position="450"/>
    </location>
</feature>
<feature type="compositionally biased region" description="Low complexity" evidence="2">
    <location>
        <begin position="209"/>
        <end position="261"/>
    </location>
</feature>
<organism evidence="4 5">
    <name type="scientific">Candidatus Competibacter denitrificans Run_A_D11</name>
    <dbReference type="NCBI Taxonomy" id="1400863"/>
    <lineage>
        <taxon>Bacteria</taxon>
        <taxon>Pseudomonadati</taxon>
        <taxon>Pseudomonadota</taxon>
        <taxon>Gammaproteobacteria</taxon>
        <taxon>Candidatus Competibacteraceae</taxon>
        <taxon>Candidatus Competibacter</taxon>
    </lineage>
</organism>
<dbReference type="RefSeq" id="WP_048675991.1">
    <property type="nucleotide sequence ID" value="NZ_CBTJ020000101.1"/>
</dbReference>
<dbReference type="Proteomes" id="UP000035760">
    <property type="component" value="Unassembled WGS sequence"/>
</dbReference>
<keyword evidence="5" id="KW-1185">Reference proteome</keyword>
<dbReference type="InterPro" id="IPR011990">
    <property type="entry name" value="TPR-like_helical_dom_sf"/>
</dbReference>
<dbReference type="SUPFAM" id="SSF48452">
    <property type="entry name" value="TPR-like"/>
    <property type="match status" value="1"/>
</dbReference>
<evidence type="ECO:0000256" key="3">
    <source>
        <dbReference type="SAM" id="Phobius"/>
    </source>
</evidence>
<comment type="caution">
    <text evidence="4">The sequence shown here is derived from an EMBL/GenBank/DDBJ whole genome shotgun (WGS) entry which is preliminary data.</text>
</comment>
<keyword evidence="3" id="KW-0812">Transmembrane</keyword>
<evidence type="ECO:0000256" key="2">
    <source>
        <dbReference type="SAM" id="MobiDB-lite"/>
    </source>
</evidence>
<feature type="transmembrane region" description="Helical" evidence="3">
    <location>
        <begin position="94"/>
        <end position="112"/>
    </location>
</feature>
<name>W6M9C2_9GAMM</name>
<evidence type="ECO:0000313" key="5">
    <source>
        <dbReference type="Proteomes" id="UP000035760"/>
    </source>
</evidence>
<keyword evidence="3" id="KW-1133">Transmembrane helix</keyword>
<keyword evidence="1" id="KW-0175">Coiled coil</keyword>
<feature type="compositionally biased region" description="Pro residues" evidence="2">
    <location>
        <begin position="140"/>
        <end position="158"/>
    </location>
</feature>
<feature type="region of interest" description="Disordered" evidence="2">
    <location>
        <begin position="206"/>
        <end position="261"/>
    </location>
</feature>
<feature type="region of interest" description="Disordered" evidence="2">
    <location>
        <begin position="137"/>
        <end position="172"/>
    </location>
</feature>
<dbReference type="EMBL" id="CBTJ020000101">
    <property type="protein sequence ID" value="CDI04157.1"/>
    <property type="molecule type" value="Genomic_DNA"/>
</dbReference>
<gene>
    <name evidence="4" type="ORF">BN873_890063</name>
</gene>
<dbReference type="STRING" id="1400863.BN873_890063"/>
<evidence type="ECO:0000313" key="4">
    <source>
        <dbReference type="EMBL" id="CDI04157.1"/>
    </source>
</evidence>
<feature type="compositionally biased region" description="Low complexity" evidence="2">
    <location>
        <begin position="394"/>
        <end position="414"/>
    </location>
</feature>
<feature type="region of interest" description="Disordered" evidence="2">
    <location>
        <begin position="392"/>
        <end position="450"/>
    </location>
</feature>
<feature type="compositionally biased region" description="Low complexity" evidence="2">
    <location>
        <begin position="159"/>
        <end position="172"/>
    </location>
</feature>
<proteinExistence type="predicted"/>
<dbReference type="Gene3D" id="1.25.40.10">
    <property type="entry name" value="Tetratricopeptide repeat domain"/>
    <property type="match status" value="1"/>
</dbReference>
<dbReference type="AlphaFoldDB" id="W6M9C2"/>
<reference evidence="4" key="1">
    <citation type="submission" date="2013-07" db="EMBL/GenBank/DDBJ databases">
        <authorList>
            <person name="McIlroy S."/>
        </authorList>
    </citation>
    <scope>NUCLEOTIDE SEQUENCE [LARGE SCALE GENOMIC DNA]</scope>
    <source>
        <strain evidence="4">Run_A_D11</strain>
    </source>
</reference>
<accession>W6M9C2</accession>
<protein>
    <submittedName>
        <fullName evidence="4">Uncharacterized protein</fullName>
    </submittedName>
</protein>
<sequence>MKQVSQLSYDFRSVNSPTDRHDAAGRPLVADLITHSKAFWRKVRNALPKWQRRHVPVAPAVPSEPPVELAEPAQPAAQPPARFQDHLLHWLKRFALYLSAVIAACAIAIGFFRQIPLLQDLPQLVKNISDPQAARLAPVAPTPPAVSVPETSPPPAAPAAPAVAQAPLASQQAPITPQVLPTETPATQVPPEQIGAITVTTTLPESMTAPAPANDPNATGQPSAAVPEQANAAAAQANPSTPASTPQPDAATAESAPAVAPQQEIQQLLVDAQQQMANRKFISPPSGNALQSYQRVLELEPTNPVATEGIQRISTYYQDIAKQSLQQGRIDEGLAYINRGLRATPKSATLLGLRREARLAKQRQEEQRQAVLLEERRQQETADLVRRRQEDLIQPTQTQQPNQTQPAQQPAQPNREIRVIPRQSLPRPPQSWGQRAPQAPSFNESGFNQR</sequence>
<dbReference type="OrthoDB" id="5726612at2"/>
<keyword evidence="3" id="KW-0472">Membrane</keyword>
<reference evidence="4" key="2">
    <citation type="submission" date="2014-03" db="EMBL/GenBank/DDBJ databases">
        <title>Candidatus Competibacter-lineage genomes retrieved from metagenomes reveal functional metabolic diversity.</title>
        <authorList>
            <person name="McIlroy S.J."/>
            <person name="Albertsen M."/>
            <person name="Andresen E.K."/>
            <person name="Saunders A.M."/>
            <person name="Kristiansen R."/>
            <person name="Stokholm-Bjerregaard M."/>
            <person name="Nielsen K.L."/>
            <person name="Nielsen P.H."/>
        </authorList>
    </citation>
    <scope>NUCLEOTIDE SEQUENCE</scope>
    <source>
        <strain evidence="4">Run_A_D11</strain>
    </source>
</reference>